<dbReference type="InterPro" id="IPR023365">
    <property type="entry name" value="Sortase_dom-sf"/>
</dbReference>
<gene>
    <name evidence="3" type="ORF">NDM98_20705</name>
</gene>
<name>A0ABT0XNZ9_9BACI</name>
<accession>A0ABT0XNZ9</accession>
<evidence type="ECO:0000313" key="3">
    <source>
        <dbReference type="EMBL" id="MCM2677627.1"/>
    </source>
</evidence>
<dbReference type="Proteomes" id="UP001203665">
    <property type="component" value="Unassembled WGS sequence"/>
</dbReference>
<dbReference type="Gene3D" id="2.40.260.10">
    <property type="entry name" value="Sortase"/>
    <property type="match status" value="1"/>
</dbReference>
<organism evidence="3 4">
    <name type="scientific">Alkalicoccobacillus plakortidis</name>
    <dbReference type="NCBI Taxonomy" id="444060"/>
    <lineage>
        <taxon>Bacteria</taxon>
        <taxon>Bacillati</taxon>
        <taxon>Bacillota</taxon>
        <taxon>Bacilli</taxon>
        <taxon>Bacillales</taxon>
        <taxon>Bacillaceae</taxon>
        <taxon>Alkalicoccobacillus</taxon>
    </lineage>
</organism>
<feature type="compositionally biased region" description="Polar residues" evidence="2">
    <location>
        <begin position="48"/>
        <end position="57"/>
    </location>
</feature>
<feature type="region of interest" description="Disordered" evidence="2">
    <location>
        <begin position="45"/>
        <end position="70"/>
    </location>
</feature>
<dbReference type="Pfam" id="PF04203">
    <property type="entry name" value="Sortase"/>
    <property type="match status" value="1"/>
</dbReference>
<feature type="compositionally biased region" description="Low complexity" evidence="2">
    <location>
        <begin position="58"/>
        <end position="69"/>
    </location>
</feature>
<dbReference type="InterPro" id="IPR053525">
    <property type="entry name" value="Sortase_D"/>
</dbReference>
<evidence type="ECO:0000256" key="2">
    <source>
        <dbReference type="SAM" id="MobiDB-lite"/>
    </source>
</evidence>
<sequence>MKWASNILIIIGVILLSWFGYETYQNNSLQNDAMAQALQLIERDKPTTTKSRNGDIQTSSHDSLDSSTSEQTIDSYESFTVQEEEAFAILDIDALDRSVPVVEGTSPDDLAKGVGHLPQSSLPGGENQILLSGHRDTVFRDFGQLEIGDTFTLHMPYGSFRYEMRHTDIVSEDDRTVIREMDEEILVITTCYPFEYINNAPERYVIYAYPIG</sequence>
<dbReference type="InterPro" id="IPR005754">
    <property type="entry name" value="Sortase"/>
</dbReference>
<keyword evidence="1" id="KW-0378">Hydrolase</keyword>
<protein>
    <submittedName>
        <fullName evidence="3">Class D sortase</fullName>
    </submittedName>
</protein>
<keyword evidence="4" id="KW-1185">Reference proteome</keyword>
<reference evidence="3" key="1">
    <citation type="submission" date="2022-06" db="EMBL/GenBank/DDBJ databases">
        <title>Alkalicoccobacillus porphyridii sp. nov., isolated from a marine red alga, Porphyridium purpureum and reclassification of Shouchella plakortidis and Shouchella gibsonii as Alkalicoccobacillus plakortidis comb. nov. and Alkalicoccobacillus gibsonii comb. nov.</title>
        <authorList>
            <person name="Kim K.H."/>
            <person name="Lee J.K."/>
            <person name="Han D.M."/>
            <person name="Baek J.H."/>
            <person name="Jeon C.O."/>
        </authorList>
    </citation>
    <scope>NUCLEOTIDE SEQUENCE</scope>
    <source>
        <strain evidence="3">DSM 19153</strain>
    </source>
</reference>
<dbReference type="NCBIfam" id="NF033746">
    <property type="entry name" value="class_D_sortase"/>
    <property type="match status" value="1"/>
</dbReference>
<proteinExistence type="predicted"/>
<dbReference type="NCBIfam" id="TIGR01076">
    <property type="entry name" value="sortase_fam"/>
    <property type="match status" value="1"/>
</dbReference>
<dbReference type="InterPro" id="IPR041999">
    <property type="entry name" value="Sortase_D_1"/>
</dbReference>
<dbReference type="CDD" id="cd05828">
    <property type="entry name" value="Sortase_D_1"/>
    <property type="match status" value="1"/>
</dbReference>
<dbReference type="EMBL" id="JAMQJY010000005">
    <property type="protein sequence ID" value="MCM2677627.1"/>
    <property type="molecule type" value="Genomic_DNA"/>
</dbReference>
<evidence type="ECO:0000256" key="1">
    <source>
        <dbReference type="ARBA" id="ARBA00022801"/>
    </source>
</evidence>
<dbReference type="RefSeq" id="WP_251611437.1">
    <property type="nucleotide sequence ID" value="NZ_JAMQJY010000005.1"/>
</dbReference>
<comment type="caution">
    <text evidence="3">The sequence shown here is derived from an EMBL/GenBank/DDBJ whole genome shotgun (WGS) entry which is preliminary data.</text>
</comment>
<dbReference type="SUPFAM" id="SSF63817">
    <property type="entry name" value="Sortase"/>
    <property type="match status" value="1"/>
</dbReference>
<evidence type="ECO:0000313" key="4">
    <source>
        <dbReference type="Proteomes" id="UP001203665"/>
    </source>
</evidence>